<feature type="transmembrane region" description="Helical" evidence="7">
    <location>
        <begin position="370"/>
        <end position="393"/>
    </location>
</feature>
<keyword evidence="4 7" id="KW-0812">Transmembrane</keyword>
<evidence type="ECO:0000313" key="9">
    <source>
        <dbReference type="EMBL" id="AXB47900.1"/>
    </source>
</evidence>
<gene>
    <name evidence="9" type="ORF">A4R43_40140</name>
</gene>
<evidence type="ECO:0000256" key="4">
    <source>
        <dbReference type="ARBA" id="ARBA00022692"/>
    </source>
</evidence>
<feature type="transmembrane region" description="Helical" evidence="7">
    <location>
        <begin position="29"/>
        <end position="49"/>
    </location>
</feature>
<dbReference type="AlphaFoldDB" id="A0A344LIM6"/>
<dbReference type="GO" id="GO:0005886">
    <property type="term" value="C:plasma membrane"/>
    <property type="evidence" value="ECO:0007669"/>
    <property type="project" value="UniProtKB-SubCell"/>
</dbReference>
<evidence type="ECO:0000256" key="7">
    <source>
        <dbReference type="SAM" id="Phobius"/>
    </source>
</evidence>
<proteinExistence type="predicted"/>
<dbReference type="OrthoDB" id="3761770at2"/>
<dbReference type="InterPro" id="IPR010656">
    <property type="entry name" value="DctM"/>
</dbReference>
<keyword evidence="5 7" id="KW-1133">Transmembrane helix</keyword>
<feature type="transmembrane region" description="Helical" evidence="7">
    <location>
        <begin position="303"/>
        <end position="326"/>
    </location>
</feature>
<dbReference type="RefSeq" id="WP_113696964.1">
    <property type="nucleotide sequence ID" value="NZ_CP015163.1"/>
</dbReference>
<evidence type="ECO:0000256" key="5">
    <source>
        <dbReference type="ARBA" id="ARBA00022989"/>
    </source>
</evidence>
<keyword evidence="2" id="KW-1003">Cell membrane</keyword>
<feature type="transmembrane region" description="Helical" evidence="7">
    <location>
        <begin position="6"/>
        <end position="22"/>
    </location>
</feature>
<dbReference type="KEGG" id="aab:A4R43_40140"/>
<evidence type="ECO:0000256" key="2">
    <source>
        <dbReference type="ARBA" id="ARBA00022475"/>
    </source>
</evidence>
<feature type="transmembrane region" description="Helical" evidence="7">
    <location>
        <begin position="338"/>
        <end position="358"/>
    </location>
</feature>
<feature type="domain" description="TRAP C4-dicarboxylate transport system permease DctM subunit" evidence="8">
    <location>
        <begin position="27"/>
        <end position="439"/>
    </location>
</feature>
<dbReference type="PANTHER" id="PTHR33362:SF2">
    <property type="entry name" value="TRAP TRANSPORTER LARGE PERMEASE PROTEIN"/>
    <property type="match status" value="1"/>
</dbReference>
<feature type="transmembrane region" description="Helical" evidence="7">
    <location>
        <begin position="61"/>
        <end position="81"/>
    </location>
</feature>
<keyword evidence="10" id="KW-1185">Reference proteome</keyword>
<dbReference type="Pfam" id="PF06808">
    <property type="entry name" value="DctM"/>
    <property type="match status" value="1"/>
</dbReference>
<feature type="transmembrane region" description="Helical" evidence="7">
    <location>
        <begin position="224"/>
        <end position="243"/>
    </location>
</feature>
<protein>
    <submittedName>
        <fullName evidence="9">C4-dicarboxylate ABC transporter permease</fullName>
    </submittedName>
</protein>
<feature type="transmembrane region" description="Helical" evidence="7">
    <location>
        <begin position="424"/>
        <end position="447"/>
    </location>
</feature>
<dbReference type="Proteomes" id="UP000250434">
    <property type="component" value="Chromosome"/>
</dbReference>
<evidence type="ECO:0000256" key="6">
    <source>
        <dbReference type="ARBA" id="ARBA00023136"/>
    </source>
</evidence>
<evidence type="ECO:0000256" key="3">
    <source>
        <dbReference type="ARBA" id="ARBA00022519"/>
    </source>
</evidence>
<accession>A0A344LIM6</accession>
<feature type="transmembrane region" description="Helical" evidence="7">
    <location>
        <begin position="180"/>
        <end position="203"/>
    </location>
</feature>
<dbReference type="PANTHER" id="PTHR33362">
    <property type="entry name" value="SIALIC ACID TRAP TRANSPORTER PERMEASE PROTEIN SIAT-RELATED"/>
    <property type="match status" value="1"/>
</dbReference>
<dbReference type="InterPro" id="IPR004681">
    <property type="entry name" value="TRAP_DctM"/>
</dbReference>
<evidence type="ECO:0000256" key="1">
    <source>
        <dbReference type="ARBA" id="ARBA00004429"/>
    </source>
</evidence>
<keyword evidence="6 7" id="KW-0472">Membrane</keyword>
<dbReference type="GO" id="GO:0022857">
    <property type="term" value="F:transmembrane transporter activity"/>
    <property type="evidence" value="ECO:0007669"/>
    <property type="project" value="TreeGrafter"/>
</dbReference>
<dbReference type="EMBL" id="CP015163">
    <property type="protein sequence ID" value="AXB47900.1"/>
    <property type="molecule type" value="Genomic_DNA"/>
</dbReference>
<sequence length="448" mass="46235">MGVAVWALITYIAVIVVWNAVLKRNIGEAMVLGFVVVCLFGGTDALSLAGAGIADAAAEEVVFAALAFVFMGYLLTELGLIDRQVTLLNAVFGRMRGGSGYVSTAASALLGGPAGSGSGIAASVGSVTIPWMVRSKWRPDLAASLVAGNAGLGISIPPSSSMFLLLGSAAVAPVLSADQLLAGAFAGGLWTVLYRFLVVFIWVRRHRIGRVEPEGILPFRTAWRQGWTSLLVYAGIAIPVFLTVETGQKLLEGWIGEDAAGEISIVVWIPVLMIISTLLVAWRRLPRTGRGWNELLAAMAPRYAIIGATLFFAFAAAACLGELGLVAELTGLMERIDAPAVVIATLVGLLIVIVSAPLTGTATIAAVGGVSFSALVAAGVHPVAAAVAILIFASTEGASPPGAAPIYIASGIAGVDPARMFVRLILWFVLPVLVIGVLVAVGLLPVFA</sequence>
<organism evidence="9 10">
    <name type="scientific">Amycolatopsis albispora</name>
    <dbReference type="NCBI Taxonomy" id="1804986"/>
    <lineage>
        <taxon>Bacteria</taxon>
        <taxon>Bacillati</taxon>
        <taxon>Actinomycetota</taxon>
        <taxon>Actinomycetes</taxon>
        <taxon>Pseudonocardiales</taxon>
        <taxon>Pseudonocardiaceae</taxon>
        <taxon>Amycolatopsis</taxon>
    </lineage>
</organism>
<feature type="transmembrane region" description="Helical" evidence="7">
    <location>
        <begin position="141"/>
        <end position="160"/>
    </location>
</feature>
<name>A0A344LIM6_9PSEU</name>
<evidence type="ECO:0000313" key="10">
    <source>
        <dbReference type="Proteomes" id="UP000250434"/>
    </source>
</evidence>
<evidence type="ECO:0000259" key="8">
    <source>
        <dbReference type="Pfam" id="PF06808"/>
    </source>
</evidence>
<reference evidence="9 10" key="1">
    <citation type="submission" date="2016-04" db="EMBL/GenBank/DDBJ databases">
        <title>Complete genome sequence and analysis of deep-sea sediment isolate, Amycolatopsis sp. WP1.</title>
        <authorList>
            <person name="Wang H."/>
            <person name="Chen S."/>
            <person name="Wu Q."/>
        </authorList>
    </citation>
    <scope>NUCLEOTIDE SEQUENCE [LARGE SCALE GENOMIC DNA]</scope>
    <source>
        <strain evidence="9 10">WP1</strain>
    </source>
</reference>
<comment type="subcellular location">
    <subcellularLocation>
        <location evidence="1">Cell inner membrane</location>
        <topology evidence="1">Multi-pass membrane protein</topology>
    </subcellularLocation>
</comment>
<keyword evidence="3" id="KW-0997">Cell inner membrane</keyword>
<feature type="transmembrane region" description="Helical" evidence="7">
    <location>
        <begin position="263"/>
        <end position="282"/>
    </location>
</feature>